<dbReference type="EMBL" id="VSSQ01032008">
    <property type="protein sequence ID" value="MPM83131.1"/>
    <property type="molecule type" value="Genomic_DNA"/>
</dbReference>
<proteinExistence type="predicted"/>
<name>A0A645D1T5_9ZZZZ</name>
<accession>A0A645D1T5</accession>
<sequence length="301" mass="32631">MGHQFLIAGDQNAHAGAAGGEPLGYGINDNDIVGRILKFQHGGQLLAAIDKFAVHLIADHKQVMLLGDIHDQLHLVVSQDHAGGVAGVGDHNGAGMLVDLRLNLLAVSIVITLFRGGGNWMDLAAGNPGERVIVWIEGLWNQDFVPVVQNALQNHLQRFAAAGGSQNVAGIQLDVQLCIVTADGLHKLGNAWRGSVRQHGLLEALYGVKKSSRRFNVRLTDIQVVDFASLVLRRHRKWVKLPHGGQTALFDLARKLHDGIPPFYFANCLRIYLRILAHVSILCAFNGVVNTFLWSAATSGI</sequence>
<dbReference type="AlphaFoldDB" id="A0A645D1T5"/>
<reference evidence="1" key="1">
    <citation type="submission" date="2019-08" db="EMBL/GenBank/DDBJ databases">
        <authorList>
            <person name="Kucharzyk K."/>
            <person name="Murdoch R.W."/>
            <person name="Higgins S."/>
            <person name="Loffler F."/>
        </authorList>
    </citation>
    <scope>NUCLEOTIDE SEQUENCE</scope>
</reference>
<protein>
    <submittedName>
        <fullName evidence="1">Uncharacterized protein</fullName>
    </submittedName>
</protein>
<evidence type="ECO:0000313" key="1">
    <source>
        <dbReference type="EMBL" id="MPM83131.1"/>
    </source>
</evidence>
<organism evidence="1">
    <name type="scientific">bioreactor metagenome</name>
    <dbReference type="NCBI Taxonomy" id="1076179"/>
    <lineage>
        <taxon>unclassified sequences</taxon>
        <taxon>metagenomes</taxon>
        <taxon>ecological metagenomes</taxon>
    </lineage>
</organism>
<gene>
    <name evidence="1" type="ORF">SDC9_130194</name>
</gene>
<comment type="caution">
    <text evidence="1">The sequence shown here is derived from an EMBL/GenBank/DDBJ whole genome shotgun (WGS) entry which is preliminary data.</text>
</comment>